<comment type="caution">
    <text evidence="2">The sequence shown here is derived from an EMBL/GenBank/DDBJ whole genome shotgun (WGS) entry which is preliminary data.</text>
</comment>
<dbReference type="EMBL" id="LAHO01000001">
    <property type="protein sequence ID" value="KKO47250.1"/>
    <property type="molecule type" value="Genomic_DNA"/>
</dbReference>
<evidence type="ECO:0000313" key="3">
    <source>
        <dbReference type="Proteomes" id="UP000034228"/>
    </source>
</evidence>
<keyword evidence="1" id="KW-0812">Transmembrane</keyword>
<accession>A0A0M2VCC5</accession>
<keyword evidence="3" id="KW-1185">Reference proteome</keyword>
<reference evidence="2 3" key="1">
    <citation type="submission" date="2015-03" db="EMBL/GenBank/DDBJ databases">
        <title>Draft genome sequences of two protease-producing strains of Arsukibacterium isolated from two cold and alkaline environments.</title>
        <authorList>
            <person name="Lylloff J.E."/>
            <person name="Skov L.B."/>
            <person name="Jepsen M."/>
            <person name="Hallin P.F."/>
            <person name="Sorensen S.J."/>
            <person name="Stougaard P."/>
            <person name="Glaring M.A."/>
        </authorList>
    </citation>
    <scope>NUCLEOTIDE SEQUENCE [LARGE SCALE GENOMIC DNA]</scope>
    <source>
        <strain evidence="2 3">GCM72</strain>
    </source>
</reference>
<dbReference type="PATRIC" id="fig|336831.14.peg.2405"/>
<evidence type="ECO:0008006" key="4">
    <source>
        <dbReference type="Google" id="ProtNLM"/>
    </source>
</evidence>
<proteinExistence type="predicted"/>
<dbReference type="OrthoDB" id="9779853at2"/>
<sequence length="109" mass="12117">MNSTKKQPGFWTYFAITMTIVAGMLSSNLKADTTPASSFNVEVIGSGKPVILIPGLLSDARVWRQTALYQQQIDTIARATLEFNADSRHFIMLDQPDWLTQRIAAALKD</sequence>
<dbReference type="InterPro" id="IPR029058">
    <property type="entry name" value="AB_hydrolase_fold"/>
</dbReference>
<organism evidence="2 3">
    <name type="scientific">Arsukibacterium ikkense</name>
    <dbReference type="NCBI Taxonomy" id="336831"/>
    <lineage>
        <taxon>Bacteria</taxon>
        <taxon>Pseudomonadati</taxon>
        <taxon>Pseudomonadota</taxon>
        <taxon>Gammaproteobacteria</taxon>
        <taxon>Chromatiales</taxon>
        <taxon>Chromatiaceae</taxon>
        <taxon>Arsukibacterium</taxon>
    </lineage>
</organism>
<keyword evidence="1" id="KW-1133">Transmembrane helix</keyword>
<keyword evidence="1" id="KW-0472">Membrane</keyword>
<dbReference type="AlphaFoldDB" id="A0A0M2VCC5"/>
<dbReference type="Proteomes" id="UP000034228">
    <property type="component" value="Unassembled WGS sequence"/>
</dbReference>
<gene>
    <name evidence="2" type="ORF">WG68_00960</name>
</gene>
<name>A0A0M2VCC5_9GAMM</name>
<dbReference type="RefSeq" id="WP_046555779.1">
    <property type="nucleotide sequence ID" value="NZ_LAHO01000001.1"/>
</dbReference>
<feature type="transmembrane region" description="Helical" evidence="1">
    <location>
        <begin position="12"/>
        <end position="29"/>
    </location>
</feature>
<dbReference type="SUPFAM" id="SSF53474">
    <property type="entry name" value="alpha/beta-Hydrolases"/>
    <property type="match status" value="1"/>
</dbReference>
<evidence type="ECO:0000256" key="1">
    <source>
        <dbReference type="SAM" id="Phobius"/>
    </source>
</evidence>
<protein>
    <recommendedName>
        <fullName evidence="4">Alpha/beta hydrolase</fullName>
    </recommendedName>
</protein>
<dbReference type="STRING" id="336831.WG68_00960"/>
<evidence type="ECO:0000313" key="2">
    <source>
        <dbReference type="EMBL" id="KKO47250.1"/>
    </source>
</evidence>